<comment type="function">
    <text evidence="6">Catalyzes the GTP-dependent phosphorylation of 5-hydroxy-L-lysine.</text>
</comment>
<sequence>MPLEKVSAPPCLLEAAPARVSEGQVLEVLAQHYAISGKLEQLGGERDLNFRVMLTDGTSRLFKLSHPLENPQVVDFHNQAMLQIERNDPTLPVQRVFPSLSGRFVEPVEIQGQRMLVRLLSFVDGLPLHRVAHTSVNFRQNLGQALARFDLALGGFSHPAAGHVLLWDMQHSQRLRPRLKHIEPGARRDRIEHSLDRFEAEVPGRCATLRHQVIHNDMNPHNVIVDPEQPDVLRNILDFGDMVHAPLINEVAVAASYQLGVSGDVLAPALDMIRAYHQVNPLTGEELQLLPVLISTRLALSLCINYWRADLHPDNREYILRNAYRAQDSLAGLSAMSCAEVHDRILAACTQEVGA</sequence>
<dbReference type="InterPro" id="IPR002575">
    <property type="entry name" value="Aminoglycoside_PTrfase"/>
</dbReference>
<evidence type="ECO:0000256" key="1">
    <source>
        <dbReference type="ARBA" id="ARBA00004496"/>
    </source>
</evidence>
<organism evidence="10 11">
    <name type="scientific">Pseudomonas mandelii JR-1</name>
    <dbReference type="NCBI Taxonomy" id="1147786"/>
    <lineage>
        <taxon>Bacteria</taxon>
        <taxon>Pseudomonadati</taxon>
        <taxon>Pseudomonadota</taxon>
        <taxon>Gammaproteobacteria</taxon>
        <taxon>Pseudomonadales</taxon>
        <taxon>Pseudomonadaceae</taxon>
        <taxon>Pseudomonas</taxon>
    </lineage>
</organism>
<accession>A0A024EL26</accession>
<protein>
    <recommendedName>
        <fullName evidence="8">Hydroxylysine kinase</fullName>
        <ecNumber evidence="7">2.7.1.81</ecNumber>
    </recommendedName>
</protein>
<dbReference type="GO" id="GO:0005737">
    <property type="term" value="C:cytoplasm"/>
    <property type="evidence" value="ECO:0007669"/>
    <property type="project" value="UniProtKB-SubCell"/>
</dbReference>
<dbReference type="OrthoDB" id="156345at2"/>
<dbReference type="HOGENOM" id="CLU_042971_0_0_6"/>
<feature type="domain" description="Aminoglycoside phosphotransferase" evidence="9">
    <location>
        <begin position="43"/>
        <end position="277"/>
    </location>
</feature>
<dbReference type="AlphaFoldDB" id="A0A024EL26"/>
<dbReference type="InterPro" id="IPR011009">
    <property type="entry name" value="Kinase-like_dom_sf"/>
</dbReference>
<dbReference type="Gene3D" id="3.90.1200.10">
    <property type="match status" value="1"/>
</dbReference>
<dbReference type="Proteomes" id="UP000026913">
    <property type="component" value="Plasmid unnamed"/>
</dbReference>
<dbReference type="InterPro" id="IPR050249">
    <property type="entry name" value="Pseudomonas-type_ThrB"/>
</dbReference>
<dbReference type="KEGG" id="pman:OU5_P0250"/>
<keyword evidence="2" id="KW-0963">Cytoplasm</keyword>
<dbReference type="GO" id="GO:0047992">
    <property type="term" value="F:hydroxylysine kinase activity"/>
    <property type="evidence" value="ECO:0007669"/>
    <property type="project" value="UniProtKB-EC"/>
</dbReference>
<name>A0A024EL26_9PSED</name>
<evidence type="ECO:0000313" key="11">
    <source>
        <dbReference type="Proteomes" id="UP000026913"/>
    </source>
</evidence>
<dbReference type="PANTHER" id="PTHR21064:SF1">
    <property type="entry name" value="HYDROXYLYSINE KINASE"/>
    <property type="match status" value="1"/>
</dbReference>
<dbReference type="Pfam" id="PF01636">
    <property type="entry name" value="APH"/>
    <property type="match status" value="1"/>
</dbReference>
<comment type="catalytic activity">
    <reaction evidence="5">
        <text>(5R)-5-hydroxy-L-lysine + GTP = (5R)-5-phosphooxy-L-lysine + GDP + H(+)</text>
        <dbReference type="Rhea" id="RHEA:19049"/>
        <dbReference type="ChEBI" id="CHEBI:15378"/>
        <dbReference type="ChEBI" id="CHEBI:37565"/>
        <dbReference type="ChEBI" id="CHEBI:57882"/>
        <dbReference type="ChEBI" id="CHEBI:58189"/>
        <dbReference type="ChEBI" id="CHEBI:58357"/>
        <dbReference type="EC" id="2.7.1.81"/>
    </reaction>
</comment>
<dbReference type="PANTHER" id="PTHR21064">
    <property type="entry name" value="AMINOGLYCOSIDE PHOSPHOTRANSFERASE DOMAIN-CONTAINING PROTEIN-RELATED"/>
    <property type="match status" value="1"/>
</dbReference>
<evidence type="ECO:0000313" key="10">
    <source>
        <dbReference type="EMBL" id="AHZ73502.1"/>
    </source>
</evidence>
<evidence type="ECO:0000256" key="8">
    <source>
        <dbReference type="ARBA" id="ARBA00040505"/>
    </source>
</evidence>
<dbReference type="SUPFAM" id="SSF56112">
    <property type="entry name" value="Protein kinase-like (PK-like)"/>
    <property type="match status" value="1"/>
</dbReference>
<comment type="subcellular location">
    <subcellularLocation>
        <location evidence="1">Cytoplasm</location>
    </subcellularLocation>
</comment>
<reference evidence="10 11" key="1">
    <citation type="journal article" date="2012" name="J. Bacteriol.">
        <title>Genome sequence of cold-adapted Pseudomonas mandelii strain JR-1.</title>
        <authorList>
            <person name="Jang S.H."/>
            <person name="Kim J."/>
            <person name="Kim J."/>
            <person name="Hong S."/>
            <person name="Lee C."/>
        </authorList>
    </citation>
    <scope>NUCLEOTIDE SEQUENCE [LARGE SCALE GENOMIC DNA]</scope>
    <source>
        <strain evidence="10 11">JR-1</strain>
        <plasmid evidence="11">Plasmid</plasmid>
    </source>
</reference>
<dbReference type="EC" id="2.7.1.81" evidence="7"/>
<evidence type="ECO:0000256" key="5">
    <source>
        <dbReference type="ARBA" id="ARBA00036820"/>
    </source>
</evidence>
<dbReference type="EMBL" id="CP005961">
    <property type="protein sequence ID" value="AHZ73502.1"/>
    <property type="molecule type" value="Genomic_DNA"/>
</dbReference>
<gene>
    <name evidence="10" type="ORF">OU5_P0250</name>
</gene>
<dbReference type="RefSeq" id="WP_010466151.1">
    <property type="nucleotide sequence ID" value="NZ_CP005961.1"/>
</dbReference>
<geneLocation type="plasmid" evidence="11"/>
<evidence type="ECO:0000256" key="6">
    <source>
        <dbReference type="ARBA" id="ARBA00037368"/>
    </source>
</evidence>
<evidence type="ECO:0000259" key="9">
    <source>
        <dbReference type="Pfam" id="PF01636"/>
    </source>
</evidence>
<evidence type="ECO:0000256" key="2">
    <source>
        <dbReference type="ARBA" id="ARBA00022490"/>
    </source>
</evidence>
<keyword evidence="3" id="KW-0808">Transferase</keyword>
<evidence type="ECO:0000256" key="3">
    <source>
        <dbReference type="ARBA" id="ARBA00022679"/>
    </source>
</evidence>
<proteinExistence type="predicted"/>
<evidence type="ECO:0000256" key="4">
    <source>
        <dbReference type="ARBA" id="ARBA00022777"/>
    </source>
</evidence>
<evidence type="ECO:0000256" key="7">
    <source>
        <dbReference type="ARBA" id="ARBA00038873"/>
    </source>
</evidence>
<keyword evidence="4" id="KW-0418">Kinase</keyword>
<keyword evidence="10" id="KW-0614">Plasmid</keyword>